<name>A0A096LW80_POEFO</name>
<dbReference type="STRING" id="48698.ENSPFOP00000023421"/>
<dbReference type="PANTHER" id="PTHR11422">
    <property type="entry name" value="T-CELL SURFACE GLYCOPROTEIN CD4"/>
    <property type="match status" value="1"/>
</dbReference>
<dbReference type="SUPFAM" id="SSF48726">
    <property type="entry name" value="Immunoglobulin"/>
    <property type="match status" value="1"/>
</dbReference>
<reference evidence="2" key="3">
    <citation type="submission" date="2025-09" db="UniProtKB">
        <authorList>
            <consortium name="Ensembl"/>
        </authorList>
    </citation>
    <scope>IDENTIFICATION</scope>
</reference>
<dbReference type="InterPro" id="IPR013783">
    <property type="entry name" value="Ig-like_fold"/>
</dbReference>
<dbReference type="GO" id="GO:0009897">
    <property type="term" value="C:external side of plasma membrane"/>
    <property type="evidence" value="ECO:0007669"/>
    <property type="project" value="TreeGrafter"/>
</dbReference>
<keyword evidence="3" id="KW-1185">Reference proteome</keyword>
<reference evidence="2" key="2">
    <citation type="submission" date="2025-08" db="UniProtKB">
        <authorList>
            <consortium name="Ensembl"/>
        </authorList>
    </citation>
    <scope>IDENTIFICATION</scope>
</reference>
<dbReference type="GeneTree" id="ENSGT00970000193439"/>
<protein>
    <recommendedName>
        <fullName evidence="1">Ig-like domain-containing protein</fullName>
    </recommendedName>
</protein>
<dbReference type="InterPro" id="IPR036179">
    <property type="entry name" value="Ig-like_dom_sf"/>
</dbReference>
<dbReference type="PROSITE" id="PS50835">
    <property type="entry name" value="IG_LIKE"/>
    <property type="match status" value="1"/>
</dbReference>
<dbReference type="Ensembl" id="ENSPFOT00000028483.1">
    <property type="protein sequence ID" value="ENSPFOP00000023421.1"/>
    <property type="gene ID" value="ENSPFOG00000023457.1"/>
</dbReference>
<dbReference type="GO" id="GO:1990782">
    <property type="term" value="F:protein tyrosine kinase binding"/>
    <property type="evidence" value="ECO:0007669"/>
    <property type="project" value="TreeGrafter"/>
</dbReference>
<feature type="domain" description="Ig-like" evidence="1">
    <location>
        <begin position="35"/>
        <end position="124"/>
    </location>
</feature>
<dbReference type="PANTHER" id="PTHR11422:SF5">
    <property type="entry name" value="DIVERSE IMMUNOGLOBULIN DOMAIN-CONTAINING PROTEIN 1.1 ISOFORM X1-RELATED"/>
    <property type="match status" value="1"/>
</dbReference>
<evidence type="ECO:0000313" key="3">
    <source>
        <dbReference type="Proteomes" id="UP000028760"/>
    </source>
</evidence>
<dbReference type="InterPro" id="IPR013106">
    <property type="entry name" value="Ig_V-set"/>
</dbReference>
<dbReference type="AlphaFoldDB" id="A0A096LW80"/>
<dbReference type="GO" id="GO:0045121">
    <property type="term" value="C:membrane raft"/>
    <property type="evidence" value="ECO:0007669"/>
    <property type="project" value="TreeGrafter"/>
</dbReference>
<sequence>SSKHCYVCCLSYNFICSFLTEGTRGEELHLYHRRGENVVLPCNSPSSFSSCSDVKWFYNRGKNPNTQQKVWNGTDVQSSFEAYRLNVDSSCSLTINYIYPSDAGLYTCRSGSSSDGFVYLNVLSISYETSTNDYFTLHCSLERFSGLDLCPEKSFRWLDETGTELTEGVWVESRGPRICDSFLPVKHQSDRNRNFTCQFVEGNRVKVETHYQHKPT</sequence>
<dbReference type="SMART" id="SM00409">
    <property type="entry name" value="IG"/>
    <property type="match status" value="1"/>
</dbReference>
<dbReference type="GO" id="GO:0035723">
    <property type="term" value="P:interleukin-15-mediated signaling pathway"/>
    <property type="evidence" value="ECO:0007669"/>
    <property type="project" value="TreeGrafter"/>
</dbReference>
<accession>A0A096LW80</accession>
<dbReference type="InterPro" id="IPR003599">
    <property type="entry name" value="Ig_sub"/>
</dbReference>
<dbReference type="InterPro" id="IPR007110">
    <property type="entry name" value="Ig-like_dom"/>
</dbReference>
<reference evidence="3" key="1">
    <citation type="submission" date="2013-10" db="EMBL/GenBank/DDBJ databases">
        <authorList>
            <person name="Schartl M."/>
            <person name="Warren W."/>
        </authorList>
    </citation>
    <scope>NUCLEOTIDE SEQUENCE [LARGE SCALE GENOMIC DNA]</scope>
    <source>
        <strain evidence="3">female</strain>
    </source>
</reference>
<dbReference type="Gene3D" id="2.60.40.10">
    <property type="entry name" value="Immunoglobulins"/>
    <property type="match status" value="1"/>
</dbReference>
<dbReference type="Proteomes" id="UP000028760">
    <property type="component" value="Unassembled WGS sequence"/>
</dbReference>
<dbReference type="EMBL" id="AYCK01010415">
    <property type="status" value="NOT_ANNOTATED_CDS"/>
    <property type="molecule type" value="Genomic_DNA"/>
</dbReference>
<evidence type="ECO:0000259" key="1">
    <source>
        <dbReference type="PROSITE" id="PS50835"/>
    </source>
</evidence>
<organism evidence="2 3">
    <name type="scientific">Poecilia formosa</name>
    <name type="common">Amazon molly</name>
    <name type="synonym">Limia formosa</name>
    <dbReference type="NCBI Taxonomy" id="48698"/>
    <lineage>
        <taxon>Eukaryota</taxon>
        <taxon>Metazoa</taxon>
        <taxon>Chordata</taxon>
        <taxon>Craniata</taxon>
        <taxon>Vertebrata</taxon>
        <taxon>Euteleostomi</taxon>
        <taxon>Actinopterygii</taxon>
        <taxon>Neopterygii</taxon>
        <taxon>Teleostei</taxon>
        <taxon>Neoteleostei</taxon>
        <taxon>Acanthomorphata</taxon>
        <taxon>Ovalentaria</taxon>
        <taxon>Atherinomorphae</taxon>
        <taxon>Cyprinodontiformes</taxon>
        <taxon>Poeciliidae</taxon>
        <taxon>Poeciliinae</taxon>
        <taxon>Poecilia</taxon>
    </lineage>
</organism>
<proteinExistence type="predicted"/>
<dbReference type="GO" id="GO:0042110">
    <property type="term" value="P:T cell activation"/>
    <property type="evidence" value="ECO:0007669"/>
    <property type="project" value="TreeGrafter"/>
</dbReference>
<dbReference type="Pfam" id="PF07686">
    <property type="entry name" value="V-set"/>
    <property type="match status" value="1"/>
</dbReference>
<dbReference type="GO" id="GO:0070374">
    <property type="term" value="P:positive regulation of ERK1 and ERK2 cascade"/>
    <property type="evidence" value="ECO:0007669"/>
    <property type="project" value="TreeGrafter"/>
</dbReference>
<evidence type="ECO:0000313" key="2">
    <source>
        <dbReference type="Ensembl" id="ENSPFOP00000023421.1"/>
    </source>
</evidence>
<dbReference type="OMA" id="WICSERI"/>
<dbReference type="GO" id="GO:0042289">
    <property type="term" value="F:MHC class II protein binding"/>
    <property type="evidence" value="ECO:0007669"/>
    <property type="project" value="TreeGrafter"/>
</dbReference>